<sequence length="382" mass="44788">MKTISLLSLLLVFSCIDKKEQIFDNEKISVDLDITGNINLSELATDIEYIWFKTGEQQILARPNKMFFTDNLIFIEENFSEKVFVFDLSGNFLNTIGEEGEGPFQNMTLDDFSVHNDTVWIKDSKLKKLIGFDFEGKPLQEKNLTLTRGPFIRGDNFSLFSTNNNSDIGYRIIRLDDSGQIQGFFDIAPWLEHKLFKGINRFIFDKRLNTFYFLLPYSNELVLFDGNGNFKNLIKLDFGKYNFKPDDWARFDNIQDQINYAIENNLVFSINNYFITKDRIWIYVQPENKEGNYLIFDHQLNLVDQFNSINNDLDGFNFNSIPWSASEDAIYYRFRSQQLMEQFENLNEAAKYQESKISGFVRKNPEVFDDPDNLILIKISLK</sequence>
<protein>
    <submittedName>
        <fullName evidence="1">6-bladed beta-propeller</fullName>
    </submittedName>
</protein>
<accession>A0ABV6FTD7</accession>
<dbReference type="Proteomes" id="UP001589797">
    <property type="component" value="Unassembled WGS sequence"/>
</dbReference>
<dbReference type="PROSITE" id="PS51257">
    <property type="entry name" value="PROKAR_LIPOPROTEIN"/>
    <property type="match status" value="1"/>
</dbReference>
<proteinExistence type="predicted"/>
<evidence type="ECO:0000313" key="1">
    <source>
        <dbReference type="EMBL" id="MFC0263098.1"/>
    </source>
</evidence>
<dbReference type="Pfam" id="PF17170">
    <property type="entry name" value="DUF5128"/>
    <property type="match status" value="1"/>
</dbReference>
<keyword evidence="2" id="KW-1185">Reference proteome</keyword>
<comment type="caution">
    <text evidence="1">The sequence shown here is derived from an EMBL/GenBank/DDBJ whole genome shotgun (WGS) entry which is preliminary data.</text>
</comment>
<gene>
    <name evidence="1" type="ORF">ACFFIP_10430</name>
</gene>
<organism evidence="1 2">
    <name type="scientific">Fontibacter flavus</name>
    <dbReference type="NCBI Taxonomy" id="654838"/>
    <lineage>
        <taxon>Bacteria</taxon>
        <taxon>Pseudomonadati</taxon>
        <taxon>Bacteroidota</taxon>
        <taxon>Cytophagia</taxon>
        <taxon>Cytophagales</taxon>
        <taxon>Cyclobacteriaceae</taxon>
        <taxon>Fontibacter</taxon>
    </lineage>
</organism>
<evidence type="ECO:0000313" key="2">
    <source>
        <dbReference type="Proteomes" id="UP001589797"/>
    </source>
</evidence>
<reference evidence="1 2" key="1">
    <citation type="submission" date="2024-09" db="EMBL/GenBank/DDBJ databases">
        <authorList>
            <person name="Sun Q."/>
            <person name="Mori K."/>
        </authorList>
    </citation>
    <scope>NUCLEOTIDE SEQUENCE [LARGE SCALE GENOMIC DNA]</scope>
    <source>
        <strain evidence="1 2">CCM 7650</strain>
    </source>
</reference>
<name>A0ABV6FTD7_9BACT</name>
<dbReference type="EMBL" id="JBHLWI010000028">
    <property type="protein sequence ID" value="MFC0263098.1"/>
    <property type="molecule type" value="Genomic_DNA"/>
</dbReference>
<dbReference type="RefSeq" id="WP_382387563.1">
    <property type="nucleotide sequence ID" value="NZ_JBHLWI010000028.1"/>
</dbReference>